<dbReference type="STRING" id="1618023.UH38_20080"/>
<gene>
    <name evidence="1" type="ORF">UH38_20080</name>
</gene>
<dbReference type="EMBL" id="JYON01000028">
    <property type="protein sequence ID" value="KJH70055.1"/>
    <property type="molecule type" value="Genomic_DNA"/>
</dbReference>
<sequence>MDLHLKIANLRLQLFPKRRSLVEIALAEGLDEFAELESVKEGTVEYWTMHGYRRRSCDRPKHNIFFVVEDRAGFARANDIPYELHYSWELLTYEEIAQAHQSLESADVPMLIVNFVSPNEPAAEAGWAKAVELPYYLQYDDFFKKSILIIGHTLESEATAAGYARAVPIPAQSDNVYVEHLKMLNTPYPASLVDFPYFR</sequence>
<dbReference type="Proteomes" id="UP000032452">
    <property type="component" value="Unassembled WGS sequence"/>
</dbReference>
<keyword evidence="2" id="KW-1185">Reference proteome</keyword>
<comment type="caution">
    <text evidence="1">The sequence shown here is derived from an EMBL/GenBank/DDBJ whole genome shotgun (WGS) entry which is preliminary data.</text>
</comment>
<proteinExistence type="predicted"/>
<evidence type="ECO:0000313" key="2">
    <source>
        <dbReference type="Proteomes" id="UP000032452"/>
    </source>
</evidence>
<organism evidence="1 2">
    <name type="scientific">Aliterella atlantica CENA595</name>
    <dbReference type="NCBI Taxonomy" id="1618023"/>
    <lineage>
        <taxon>Bacteria</taxon>
        <taxon>Bacillati</taxon>
        <taxon>Cyanobacteriota</taxon>
        <taxon>Cyanophyceae</taxon>
        <taxon>Chroococcidiopsidales</taxon>
        <taxon>Aliterellaceae</taxon>
        <taxon>Aliterella</taxon>
    </lineage>
</organism>
<protein>
    <submittedName>
        <fullName evidence="1">Uncharacterized protein</fullName>
    </submittedName>
</protein>
<name>A0A0D8ZMS4_9CYAN</name>
<dbReference type="RefSeq" id="WP_045056481.1">
    <property type="nucleotide sequence ID" value="NZ_CAWMDP010000024.1"/>
</dbReference>
<dbReference type="AlphaFoldDB" id="A0A0D8ZMS4"/>
<evidence type="ECO:0000313" key="1">
    <source>
        <dbReference type="EMBL" id="KJH70055.1"/>
    </source>
</evidence>
<dbReference type="OrthoDB" id="9854095at2"/>
<accession>A0A0D8ZMS4</accession>
<reference evidence="1 2" key="1">
    <citation type="submission" date="2015-02" db="EMBL/GenBank/DDBJ databases">
        <title>Draft genome of a novel marine cyanobacterium (Chroococcales) isolated from South Atlantic Ocean.</title>
        <authorList>
            <person name="Rigonato J."/>
            <person name="Alvarenga D.O."/>
            <person name="Branco L.H."/>
            <person name="Varani A.M."/>
            <person name="Brandini F.P."/>
            <person name="Fiore M.F."/>
        </authorList>
    </citation>
    <scope>NUCLEOTIDE SEQUENCE [LARGE SCALE GENOMIC DNA]</scope>
    <source>
        <strain evidence="1 2">CENA595</strain>
    </source>
</reference>